<proteinExistence type="predicted"/>
<name>A0A1E5W9Z6_9POAL</name>
<evidence type="ECO:0000256" key="1">
    <source>
        <dbReference type="SAM" id="MobiDB-lite"/>
    </source>
</evidence>
<gene>
    <name evidence="2" type="ORF">BAE44_0004750</name>
</gene>
<sequence>KNIPRKRVVEMDNQVYLLDFTVEGFDQVQDQPTDDDKKDKSNEDEDDLDKDDLLGDELGDRNNDKDQLYKADKTLEDKDKDMSNKSSANKR</sequence>
<evidence type="ECO:0000313" key="3">
    <source>
        <dbReference type="Proteomes" id="UP000095767"/>
    </source>
</evidence>
<evidence type="ECO:0000313" key="2">
    <source>
        <dbReference type="EMBL" id="OEL34231.1"/>
    </source>
</evidence>
<keyword evidence="3" id="KW-1185">Reference proteome</keyword>
<feature type="compositionally biased region" description="Acidic residues" evidence="1">
    <location>
        <begin position="42"/>
        <end position="57"/>
    </location>
</feature>
<dbReference type="AlphaFoldDB" id="A0A1E5W9Z6"/>
<accession>A0A1E5W9Z6</accession>
<organism evidence="2 3">
    <name type="scientific">Dichanthelium oligosanthes</name>
    <dbReference type="NCBI Taxonomy" id="888268"/>
    <lineage>
        <taxon>Eukaryota</taxon>
        <taxon>Viridiplantae</taxon>
        <taxon>Streptophyta</taxon>
        <taxon>Embryophyta</taxon>
        <taxon>Tracheophyta</taxon>
        <taxon>Spermatophyta</taxon>
        <taxon>Magnoliopsida</taxon>
        <taxon>Liliopsida</taxon>
        <taxon>Poales</taxon>
        <taxon>Poaceae</taxon>
        <taxon>PACMAD clade</taxon>
        <taxon>Panicoideae</taxon>
        <taxon>Panicodae</taxon>
        <taxon>Paniceae</taxon>
        <taxon>Dichantheliinae</taxon>
        <taxon>Dichanthelium</taxon>
    </lineage>
</organism>
<protein>
    <submittedName>
        <fullName evidence="2">Uncharacterized protein</fullName>
    </submittedName>
</protein>
<reference evidence="2 3" key="1">
    <citation type="submission" date="2016-09" db="EMBL/GenBank/DDBJ databases">
        <title>The draft genome of Dichanthelium oligosanthes: A C3 panicoid grass species.</title>
        <authorList>
            <person name="Studer A.J."/>
            <person name="Schnable J.C."/>
            <person name="Brutnell T.P."/>
        </authorList>
    </citation>
    <scope>NUCLEOTIDE SEQUENCE [LARGE SCALE GENOMIC DNA]</scope>
    <source>
        <strain evidence="3">cv. Kellogg 1175</strain>
        <tissue evidence="2">Leaf</tissue>
    </source>
</reference>
<dbReference type="Proteomes" id="UP000095767">
    <property type="component" value="Unassembled WGS sequence"/>
</dbReference>
<feature type="non-terminal residue" evidence="2">
    <location>
        <position position="1"/>
    </location>
</feature>
<feature type="region of interest" description="Disordered" evidence="1">
    <location>
        <begin position="24"/>
        <end position="91"/>
    </location>
</feature>
<dbReference type="EMBL" id="LWDX02016009">
    <property type="protein sequence ID" value="OEL34231.1"/>
    <property type="molecule type" value="Genomic_DNA"/>
</dbReference>
<comment type="caution">
    <text evidence="2">The sequence shown here is derived from an EMBL/GenBank/DDBJ whole genome shotgun (WGS) entry which is preliminary data.</text>
</comment>
<feature type="compositionally biased region" description="Basic and acidic residues" evidence="1">
    <location>
        <begin position="58"/>
        <end position="83"/>
    </location>
</feature>